<feature type="coiled-coil region" evidence="1">
    <location>
        <begin position="11"/>
        <end position="42"/>
    </location>
</feature>
<reference evidence="2" key="1">
    <citation type="journal article" date="2019" name="bioRxiv">
        <title>The Genome of the Zebra Mussel, Dreissena polymorpha: A Resource for Invasive Species Research.</title>
        <authorList>
            <person name="McCartney M.A."/>
            <person name="Auch B."/>
            <person name="Kono T."/>
            <person name="Mallez S."/>
            <person name="Zhang Y."/>
            <person name="Obille A."/>
            <person name="Becker A."/>
            <person name="Abrahante J.E."/>
            <person name="Garbe J."/>
            <person name="Badalamenti J.P."/>
            <person name="Herman A."/>
            <person name="Mangelson H."/>
            <person name="Liachko I."/>
            <person name="Sullivan S."/>
            <person name="Sone E.D."/>
            <person name="Koren S."/>
            <person name="Silverstein K.A.T."/>
            <person name="Beckman K.B."/>
            <person name="Gohl D.M."/>
        </authorList>
    </citation>
    <scope>NUCLEOTIDE SEQUENCE</scope>
    <source>
        <strain evidence="2">Duluth1</strain>
        <tissue evidence="2">Whole animal</tissue>
    </source>
</reference>
<accession>A0A9D4G7J3</accession>
<comment type="caution">
    <text evidence="2">The sequence shown here is derived from an EMBL/GenBank/DDBJ whole genome shotgun (WGS) entry which is preliminary data.</text>
</comment>
<evidence type="ECO:0000256" key="1">
    <source>
        <dbReference type="SAM" id="Coils"/>
    </source>
</evidence>
<gene>
    <name evidence="2" type="ORF">DPMN_140384</name>
</gene>
<reference evidence="2" key="2">
    <citation type="submission" date="2020-11" db="EMBL/GenBank/DDBJ databases">
        <authorList>
            <person name="McCartney M.A."/>
            <person name="Auch B."/>
            <person name="Kono T."/>
            <person name="Mallez S."/>
            <person name="Becker A."/>
            <person name="Gohl D.M."/>
            <person name="Silverstein K.A.T."/>
            <person name="Koren S."/>
            <person name="Bechman K.B."/>
            <person name="Herman A."/>
            <person name="Abrahante J.E."/>
            <person name="Garbe J."/>
        </authorList>
    </citation>
    <scope>NUCLEOTIDE SEQUENCE</scope>
    <source>
        <strain evidence="2">Duluth1</strain>
        <tissue evidence="2">Whole animal</tissue>
    </source>
</reference>
<proteinExistence type="predicted"/>
<dbReference type="EMBL" id="JAIWYP010000006">
    <property type="protein sequence ID" value="KAH3811966.1"/>
    <property type="molecule type" value="Genomic_DNA"/>
</dbReference>
<protein>
    <submittedName>
        <fullName evidence="2">Uncharacterized protein</fullName>
    </submittedName>
</protein>
<evidence type="ECO:0000313" key="3">
    <source>
        <dbReference type="Proteomes" id="UP000828390"/>
    </source>
</evidence>
<dbReference type="Proteomes" id="UP000828390">
    <property type="component" value="Unassembled WGS sequence"/>
</dbReference>
<evidence type="ECO:0000313" key="2">
    <source>
        <dbReference type="EMBL" id="KAH3811966.1"/>
    </source>
</evidence>
<keyword evidence="1" id="KW-0175">Coiled coil</keyword>
<organism evidence="2 3">
    <name type="scientific">Dreissena polymorpha</name>
    <name type="common">Zebra mussel</name>
    <name type="synonym">Mytilus polymorpha</name>
    <dbReference type="NCBI Taxonomy" id="45954"/>
    <lineage>
        <taxon>Eukaryota</taxon>
        <taxon>Metazoa</taxon>
        <taxon>Spiralia</taxon>
        <taxon>Lophotrochozoa</taxon>
        <taxon>Mollusca</taxon>
        <taxon>Bivalvia</taxon>
        <taxon>Autobranchia</taxon>
        <taxon>Heteroconchia</taxon>
        <taxon>Euheterodonta</taxon>
        <taxon>Imparidentia</taxon>
        <taxon>Neoheterodontei</taxon>
        <taxon>Myida</taxon>
        <taxon>Dreissenoidea</taxon>
        <taxon>Dreissenidae</taxon>
        <taxon>Dreissena</taxon>
    </lineage>
</organism>
<sequence>MQKKDYFEDSFKSLETLYKTTMKEIDKLRKAINDSLDKLQKKTIKELDASLTRLRASIQTDIEHCNNSIKQLIEKHDWLNRKDNNEALQFIKYWRRVKPDERGITTNDNKGCDHTGIQSR</sequence>
<name>A0A9D4G7J3_DREPO</name>
<dbReference type="AlphaFoldDB" id="A0A9D4G7J3"/>
<keyword evidence="3" id="KW-1185">Reference proteome</keyword>